<evidence type="ECO:0000313" key="2">
    <source>
        <dbReference type="EMBL" id="RXW14743.1"/>
    </source>
</evidence>
<sequence length="485" mass="54937">MKHFQKLDKKKPVLVVRRKIDNRGRHEATEVDIRSAKLCGILQELYDGINGLEITRSPPFCDDRLLYHSYPVLESCLLKERASQTPDEELIQDIEVALTFVHEDFAATLASTQALLSKEQPSITFDLLWTLFCPGSLQYSYDEYTEQGLILKTQTFRVQQSSKGVFAVIQSHIITHDGKDFGFAVVSHQIPQFEGTRKLQDLAIYPLRYYPQETQLCIKAIARGKRFVTMLDYTYLETTGSAVYEVSTSDLNPERRRFTANGRVMIDPASYRAWQPMIISLINPTVEYFLIPAKLTDEEYMLCNPILLGFSFVAKRWGGFPLDRLTDVEWTSKPFDSLVLDPKRKELVHGMVNQHSKGTSDFDDVVEGKGKGLIGLLCGPPGCGKTLTAEAVAEVTRCPLYCLSAGELGTELNDVERKLTQVLELAQRWKAVVLLDEADVFLAQRDSTDIRRNALVAIFLRKLEYYQGILILTTNLITHCDAAFE</sequence>
<evidence type="ECO:0000259" key="1">
    <source>
        <dbReference type="SMART" id="SM00382"/>
    </source>
</evidence>
<dbReference type="GO" id="GO:0016887">
    <property type="term" value="F:ATP hydrolysis activity"/>
    <property type="evidence" value="ECO:0007669"/>
    <property type="project" value="InterPro"/>
</dbReference>
<dbReference type="SMART" id="SM00382">
    <property type="entry name" value="AAA"/>
    <property type="match status" value="1"/>
</dbReference>
<dbReference type="AlphaFoldDB" id="A0A4Q2D5P5"/>
<feature type="domain" description="AAA+ ATPase" evidence="1">
    <location>
        <begin position="371"/>
        <end position="470"/>
    </location>
</feature>
<dbReference type="CDD" id="cd19481">
    <property type="entry name" value="RecA-like_protease"/>
    <property type="match status" value="1"/>
</dbReference>
<comment type="caution">
    <text evidence="2">The sequence shown here is derived from an EMBL/GenBank/DDBJ whole genome shotgun (WGS) entry which is preliminary data.</text>
</comment>
<dbReference type="SUPFAM" id="SSF52540">
    <property type="entry name" value="P-loop containing nucleoside triphosphate hydrolases"/>
    <property type="match status" value="1"/>
</dbReference>
<dbReference type="OrthoDB" id="10042665at2759"/>
<dbReference type="Gene3D" id="3.40.50.300">
    <property type="entry name" value="P-loop containing nucleotide triphosphate hydrolases"/>
    <property type="match status" value="1"/>
</dbReference>
<dbReference type="STRING" id="2316362.A0A4Q2D5P5"/>
<reference evidence="2 3" key="1">
    <citation type="submission" date="2019-01" db="EMBL/GenBank/DDBJ databases">
        <title>Draft genome sequence of Psathyrella aberdarensis IHI B618.</title>
        <authorList>
            <person name="Buettner E."/>
            <person name="Kellner H."/>
        </authorList>
    </citation>
    <scope>NUCLEOTIDE SEQUENCE [LARGE SCALE GENOMIC DNA]</scope>
    <source>
        <strain evidence="2 3">IHI B618</strain>
    </source>
</reference>
<proteinExistence type="predicted"/>
<dbReference type="Proteomes" id="UP000290288">
    <property type="component" value="Unassembled WGS sequence"/>
</dbReference>
<dbReference type="Pfam" id="PF22942">
    <property type="entry name" value="DUF7025"/>
    <property type="match status" value="1"/>
</dbReference>
<dbReference type="Pfam" id="PF00004">
    <property type="entry name" value="AAA"/>
    <property type="match status" value="1"/>
</dbReference>
<dbReference type="InterPro" id="IPR003959">
    <property type="entry name" value="ATPase_AAA_core"/>
</dbReference>
<evidence type="ECO:0000313" key="3">
    <source>
        <dbReference type="Proteomes" id="UP000290288"/>
    </source>
</evidence>
<dbReference type="PANTHER" id="PTHR46411:SF3">
    <property type="entry name" value="AAA+ ATPASE DOMAIN-CONTAINING PROTEIN"/>
    <property type="match status" value="1"/>
</dbReference>
<dbReference type="GO" id="GO:0005524">
    <property type="term" value="F:ATP binding"/>
    <property type="evidence" value="ECO:0007669"/>
    <property type="project" value="InterPro"/>
</dbReference>
<protein>
    <recommendedName>
        <fullName evidence="1">AAA+ ATPase domain-containing protein</fullName>
    </recommendedName>
</protein>
<feature type="non-terminal residue" evidence="2">
    <location>
        <position position="485"/>
    </location>
</feature>
<organism evidence="2 3">
    <name type="scientific">Candolleomyces aberdarensis</name>
    <dbReference type="NCBI Taxonomy" id="2316362"/>
    <lineage>
        <taxon>Eukaryota</taxon>
        <taxon>Fungi</taxon>
        <taxon>Dikarya</taxon>
        <taxon>Basidiomycota</taxon>
        <taxon>Agaricomycotina</taxon>
        <taxon>Agaricomycetes</taxon>
        <taxon>Agaricomycetidae</taxon>
        <taxon>Agaricales</taxon>
        <taxon>Agaricineae</taxon>
        <taxon>Psathyrellaceae</taxon>
        <taxon>Candolleomyces</taxon>
    </lineage>
</organism>
<dbReference type="PANTHER" id="PTHR46411">
    <property type="entry name" value="FAMILY ATPASE, PUTATIVE-RELATED"/>
    <property type="match status" value="1"/>
</dbReference>
<dbReference type="InterPro" id="IPR003593">
    <property type="entry name" value="AAA+_ATPase"/>
</dbReference>
<dbReference type="InterPro" id="IPR054289">
    <property type="entry name" value="DUF7025"/>
</dbReference>
<name>A0A4Q2D5P5_9AGAR</name>
<keyword evidence="3" id="KW-1185">Reference proteome</keyword>
<gene>
    <name evidence="2" type="ORF">EST38_g11107</name>
</gene>
<accession>A0A4Q2D5P5</accession>
<dbReference type="EMBL" id="SDEE01000653">
    <property type="protein sequence ID" value="RXW14743.1"/>
    <property type="molecule type" value="Genomic_DNA"/>
</dbReference>
<dbReference type="InterPro" id="IPR027417">
    <property type="entry name" value="P-loop_NTPase"/>
</dbReference>